<protein>
    <recommendedName>
        <fullName evidence="4">NADP-dependent oxidoreductase domain-containing protein</fullName>
    </recommendedName>
</protein>
<dbReference type="PANTHER" id="PTHR43150:SF2">
    <property type="entry name" value="HYPERKINETIC, ISOFORM M"/>
    <property type="match status" value="1"/>
</dbReference>
<feature type="domain" description="NADP-dependent oxidoreductase" evidence="4">
    <location>
        <begin position="32"/>
        <end position="338"/>
    </location>
</feature>
<evidence type="ECO:0000256" key="3">
    <source>
        <dbReference type="ARBA" id="ARBA00023002"/>
    </source>
</evidence>
<evidence type="ECO:0000313" key="5">
    <source>
        <dbReference type="EMBL" id="BEI90944.1"/>
    </source>
</evidence>
<evidence type="ECO:0000313" key="6">
    <source>
        <dbReference type="Proteomes" id="UP001233271"/>
    </source>
</evidence>
<evidence type="ECO:0000256" key="1">
    <source>
        <dbReference type="ARBA" id="ARBA00006515"/>
    </source>
</evidence>
<keyword evidence="3" id="KW-0560">Oxidoreductase</keyword>
<accession>A0AA48I745</accession>
<dbReference type="PRINTS" id="PR01577">
    <property type="entry name" value="KCNABCHANNEL"/>
</dbReference>
<dbReference type="InterPro" id="IPR023210">
    <property type="entry name" value="NADP_OxRdtase_dom"/>
</dbReference>
<keyword evidence="2" id="KW-0521">NADP</keyword>
<dbReference type="GeneID" id="85494814"/>
<name>A0AA48I745_9TREE</name>
<dbReference type="Pfam" id="PF00248">
    <property type="entry name" value="Aldo_ket_red"/>
    <property type="match status" value="1"/>
</dbReference>
<dbReference type="InterPro" id="IPR005399">
    <property type="entry name" value="K_chnl_volt-dep_bsu_KCNAB-rel"/>
</dbReference>
<organism evidence="5 6">
    <name type="scientific">Cutaneotrichosporon cavernicola</name>
    <dbReference type="NCBI Taxonomy" id="279322"/>
    <lineage>
        <taxon>Eukaryota</taxon>
        <taxon>Fungi</taxon>
        <taxon>Dikarya</taxon>
        <taxon>Basidiomycota</taxon>
        <taxon>Agaricomycotina</taxon>
        <taxon>Tremellomycetes</taxon>
        <taxon>Trichosporonales</taxon>
        <taxon>Trichosporonaceae</taxon>
        <taxon>Cutaneotrichosporon</taxon>
    </lineage>
</organism>
<gene>
    <name evidence="5" type="ORF">CcaverHIS019_0310140</name>
</gene>
<evidence type="ECO:0000259" key="4">
    <source>
        <dbReference type="Pfam" id="PF00248"/>
    </source>
</evidence>
<evidence type="ECO:0000256" key="2">
    <source>
        <dbReference type="ARBA" id="ARBA00022857"/>
    </source>
</evidence>
<keyword evidence="6" id="KW-1185">Reference proteome</keyword>
<dbReference type="SUPFAM" id="SSF51430">
    <property type="entry name" value="NAD(P)-linked oxidoreductase"/>
    <property type="match status" value="1"/>
</dbReference>
<dbReference type="Proteomes" id="UP001233271">
    <property type="component" value="Chromosome 3"/>
</dbReference>
<dbReference type="EMBL" id="AP028214">
    <property type="protein sequence ID" value="BEI90944.1"/>
    <property type="molecule type" value="Genomic_DNA"/>
</dbReference>
<proteinExistence type="inferred from homology"/>
<dbReference type="GO" id="GO:0016491">
    <property type="term" value="F:oxidoreductase activity"/>
    <property type="evidence" value="ECO:0007669"/>
    <property type="project" value="UniProtKB-KW"/>
</dbReference>
<dbReference type="InterPro" id="IPR036812">
    <property type="entry name" value="NAD(P)_OxRdtase_dom_sf"/>
</dbReference>
<sequence length="369" mass="41611">MAHIKETVPFEPKNMIYRNLGDTGLRVPVFSYGGWLTVGGTQKGDVVKDLMQKAFDLGINMFDNAEIYSDGQSELEMGRVIKELNWDRRDIIVTTKVFFGTSRQEKQNTRGLSRKHIIEGTLSSLERLQLDYVDVIFAHRPDITTPMEETVRAFNWLIDNNKAFYWGTSEWTAAQIIQAKEIAARLNMVGPVCEQPHYSMLHRERFEVEYKDVFKRGHGSTIWSPLDSGILTGKYNDGIPEGSRFATNSAFFTNTVKELQTDAGKAKIAKVKALTKVAESIGASMTNMALAWTLLNPNVSTCILGATKPEQLEENVKALDVYKTLLEKPEVVAEIEKILDNKPKPTESYGRLGRDDVGVDYLPPRRARL</sequence>
<dbReference type="Gene3D" id="3.20.20.100">
    <property type="entry name" value="NADP-dependent oxidoreductase domain"/>
    <property type="match status" value="1"/>
</dbReference>
<dbReference type="KEGG" id="ccac:CcaHIS019_0310140"/>
<dbReference type="AlphaFoldDB" id="A0AA48I745"/>
<reference evidence="5" key="1">
    <citation type="journal article" date="2023" name="BMC Genomics">
        <title>Chromosome-level genome assemblies of Cutaneotrichosporon spp. (Trichosporonales, Basidiomycota) reveal imbalanced evolution between nucleotide sequences and chromosome synteny.</title>
        <authorList>
            <person name="Kobayashi Y."/>
            <person name="Kayamori A."/>
            <person name="Aoki K."/>
            <person name="Shiwa Y."/>
            <person name="Matsutani M."/>
            <person name="Fujita N."/>
            <person name="Sugita T."/>
            <person name="Iwasaki W."/>
            <person name="Tanaka N."/>
            <person name="Takashima M."/>
        </authorList>
    </citation>
    <scope>NUCLEOTIDE SEQUENCE</scope>
    <source>
        <strain evidence="5">HIS019</strain>
    </source>
</reference>
<dbReference type="RefSeq" id="XP_060456209.1">
    <property type="nucleotide sequence ID" value="XM_060599524.1"/>
</dbReference>
<dbReference type="PANTHER" id="PTHR43150">
    <property type="entry name" value="HYPERKINETIC, ISOFORM M"/>
    <property type="match status" value="1"/>
</dbReference>
<comment type="similarity">
    <text evidence="1">Belongs to the shaker potassium channel beta subunit family.</text>
</comment>